<dbReference type="Pfam" id="PF13640">
    <property type="entry name" value="2OG-FeII_Oxy_3"/>
    <property type="match status" value="1"/>
</dbReference>
<dbReference type="Gene3D" id="2.60.120.620">
    <property type="entry name" value="q2cbj1_9rhob like domain"/>
    <property type="match status" value="1"/>
</dbReference>
<dbReference type="Proteomes" id="UP000095751">
    <property type="component" value="Unassembled WGS sequence"/>
</dbReference>
<dbReference type="SMART" id="SM00702">
    <property type="entry name" value="P4Hc"/>
    <property type="match status" value="1"/>
</dbReference>
<dbReference type="PANTHER" id="PTHR10869">
    <property type="entry name" value="PROLYL 4-HYDROXYLASE ALPHA SUBUNIT"/>
    <property type="match status" value="1"/>
</dbReference>
<keyword evidence="2" id="KW-0479">Metal-binding</keyword>
<evidence type="ECO:0000313" key="8">
    <source>
        <dbReference type="Proteomes" id="UP000095751"/>
    </source>
</evidence>
<dbReference type="GO" id="GO:0005783">
    <property type="term" value="C:endoplasmic reticulum"/>
    <property type="evidence" value="ECO:0007669"/>
    <property type="project" value="TreeGrafter"/>
</dbReference>
<proteinExistence type="predicted"/>
<dbReference type="GO" id="GO:0004656">
    <property type="term" value="F:procollagen-proline 4-dioxygenase activity"/>
    <property type="evidence" value="ECO:0007669"/>
    <property type="project" value="TreeGrafter"/>
</dbReference>
<feature type="domain" description="Fe2OG dioxygenase" evidence="6">
    <location>
        <begin position="201"/>
        <end position="306"/>
    </location>
</feature>
<dbReference type="PROSITE" id="PS51471">
    <property type="entry name" value="FE2OG_OXY"/>
    <property type="match status" value="1"/>
</dbReference>
<accession>A0A1E7EW61</accession>
<name>A0A1E7EW61_9STRA</name>
<evidence type="ECO:0000256" key="2">
    <source>
        <dbReference type="ARBA" id="ARBA00022723"/>
    </source>
</evidence>
<sequence length="322" mass="36729">MLNTNDTNFHYLTIIPLDFFPSYVKSIFFEAARGACKSAPGWMIVHCCDSCDEELNASELLDAEVRCTREQLNMTGPAWQPGDLDKLFADWVTDDQFKQYSPVVISSPDAKHGGVDGPWIITFDTFLTDYESDQIWEGGQLAGFDRSTDQGKSNEFGEQEQIISKTRTSSNAWCTDKCERQPGVQSATTKIESVTGIPRMNYESFQVLEYQPNQFYRMHHDSSSGKDESMAGHRILTFFLYLSDVEEGGETRFTKLGLDVKPRKGKALIWPSVLNDNPLKWDSRMYHEARDVIRGEKRAANHWIHMYDYETPNLWGCTGSFS</sequence>
<evidence type="ECO:0000313" key="7">
    <source>
        <dbReference type="EMBL" id="OEU10201.1"/>
    </source>
</evidence>
<keyword evidence="8" id="KW-1185">Reference proteome</keyword>
<evidence type="ECO:0000256" key="3">
    <source>
        <dbReference type="ARBA" id="ARBA00022964"/>
    </source>
</evidence>
<comment type="cofactor">
    <cofactor evidence="1">
        <name>L-ascorbate</name>
        <dbReference type="ChEBI" id="CHEBI:38290"/>
    </cofactor>
</comment>
<dbReference type="AlphaFoldDB" id="A0A1E7EW61"/>
<keyword evidence="3" id="KW-0223">Dioxygenase</keyword>
<dbReference type="EMBL" id="KV784373">
    <property type="protein sequence ID" value="OEU10201.1"/>
    <property type="molecule type" value="Genomic_DNA"/>
</dbReference>
<dbReference type="InterPro" id="IPR006620">
    <property type="entry name" value="Pro_4_hyd_alph"/>
</dbReference>
<dbReference type="KEGG" id="fcy:FRACYDRAFT_194397"/>
<keyword evidence="5" id="KW-0408">Iron</keyword>
<evidence type="ECO:0000259" key="6">
    <source>
        <dbReference type="PROSITE" id="PS51471"/>
    </source>
</evidence>
<gene>
    <name evidence="7" type="ORF">FRACYDRAFT_194397</name>
</gene>
<reference evidence="7 8" key="1">
    <citation type="submission" date="2016-09" db="EMBL/GenBank/DDBJ databases">
        <title>Extensive genetic diversity and differential bi-allelic expression allows diatom success in the polar Southern Ocean.</title>
        <authorList>
            <consortium name="DOE Joint Genome Institute"/>
            <person name="Mock T."/>
            <person name="Otillar R.P."/>
            <person name="Strauss J."/>
            <person name="Dupont C."/>
            <person name="Frickenhaus S."/>
            <person name="Maumus F."/>
            <person name="Mcmullan M."/>
            <person name="Sanges R."/>
            <person name="Schmutz J."/>
            <person name="Toseland A."/>
            <person name="Valas R."/>
            <person name="Veluchamy A."/>
            <person name="Ward B.J."/>
            <person name="Allen A."/>
            <person name="Barry K."/>
            <person name="Falciatore A."/>
            <person name="Ferrante M."/>
            <person name="Fortunato A.E."/>
            <person name="Gloeckner G."/>
            <person name="Gruber A."/>
            <person name="Hipkin R."/>
            <person name="Janech M."/>
            <person name="Kroth P."/>
            <person name="Leese F."/>
            <person name="Lindquist E."/>
            <person name="Lyon B.R."/>
            <person name="Martin J."/>
            <person name="Mayer C."/>
            <person name="Parker M."/>
            <person name="Quesneville H."/>
            <person name="Raymond J."/>
            <person name="Uhlig C."/>
            <person name="Valentin K.U."/>
            <person name="Worden A.Z."/>
            <person name="Armbrust E.V."/>
            <person name="Bowler C."/>
            <person name="Green B."/>
            <person name="Moulton V."/>
            <person name="Van Oosterhout C."/>
            <person name="Grigoriev I."/>
        </authorList>
    </citation>
    <scope>NUCLEOTIDE SEQUENCE [LARGE SCALE GENOMIC DNA]</scope>
    <source>
        <strain evidence="7 8">CCMP1102</strain>
    </source>
</reference>
<keyword evidence="4" id="KW-0560">Oxidoreductase</keyword>
<dbReference type="InterPro" id="IPR045054">
    <property type="entry name" value="P4HA-like"/>
</dbReference>
<dbReference type="InterPro" id="IPR044862">
    <property type="entry name" value="Pro_4_hyd_alph_FE2OG_OXY"/>
</dbReference>
<dbReference type="GO" id="GO:0031418">
    <property type="term" value="F:L-ascorbic acid binding"/>
    <property type="evidence" value="ECO:0007669"/>
    <property type="project" value="InterPro"/>
</dbReference>
<dbReference type="OrthoDB" id="10259408at2759"/>
<dbReference type="PANTHER" id="PTHR10869:SF233">
    <property type="entry name" value="FE2OG DIOXYGENASE DOMAIN-CONTAINING PROTEIN"/>
    <property type="match status" value="1"/>
</dbReference>
<organism evidence="7 8">
    <name type="scientific">Fragilariopsis cylindrus CCMP1102</name>
    <dbReference type="NCBI Taxonomy" id="635003"/>
    <lineage>
        <taxon>Eukaryota</taxon>
        <taxon>Sar</taxon>
        <taxon>Stramenopiles</taxon>
        <taxon>Ochrophyta</taxon>
        <taxon>Bacillariophyta</taxon>
        <taxon>Bacillariophyceae</taxon>
        <taxon>Bacillariophycidae</taxon>
        <taxon>Bacillariales</taxon>
        <taxon>Bacillariaceae</taxon>
        <taxon>Fragilariopsis</taxon>
    </lineage>
</organism>
<dbReference type="GO" id="GO:0005506">
    <property type="term" value="F:iron ion binding"/>
    <property type="evidence" value="ECO:0007669"/>
    <property type="project" value="InterPro"/>
</dbReference>
<dbReference type="FunFam" id="2.60.120.620:FF:000031">
    <property type="entry name" value="Predicted protein"/>
    <property type="match status" value="1"/>
</dbReference>
<evidence type="ECO:0000256" key="1">
    <source>
        <dbReference type="ARBA" id="ARBA00001961"/>
    </source>
</evidence>
<dbReference type="InParanoid" id="A0A1E7EW61"/>
<dbReference type="InterPro" id="IPR005123">
    <property type="entry name" value="Oxoglu/Fe-dep_dioxygenase_dom"/>
</dbReference>
<evidence type="ECO:0000256" key="5">
    <source>
        <dbReference type="ARBA" id="ARBA00023004"/>
    </source>
</evidence>
<protein>
    <recommendedName>
        <fullName evidence="6">Fe2OG dioxygenase domain-containing protein</fullName>
    </recommendedName>
</protein>
<evidence type="ECO:0000256" key="4">
    <source>
        <dbReference type="ARBA" id="ARBA00023002"/>
    </source>
</evidence>